<dbReference type="OrthoDB" id="1954949at2"/>
<dbReference type="RefSeq" id="WP_151860154.1">
    <property type="nucleotide sequence ID" value="NZ_WBZC01000010.1"/>
</dbReference>
<gene>
    <name evidence="1" type="ORF">F8154_03260</name>
</gene>
<comment type="caution">
    <text evidence="1">The sequence shown here is derived from an EMBL/GenBank/DDBJ whole genome shotgun (WGS) entry which is preliminary data.</text>
</comment>
<dbReference type="Proteomes" id="UP000432715">
    <property type="component" value="Unassembled WGS sequence"/>
</dbReference>
<organism evidence="1 2">
    <name type="scientific">Alkaliphilus pronyensis</name>
    <dbReference type="NCBI Taxonomy" id="1482732"/>
    <lineage>
        <taxon>Bacteria</taxon>
        <taxon>Bacillati</taxon>
        <taxon>Bacillota</taxon>
        <taxon>Clostridia</taxon>
        <taxon>Peptostreptococcales</taxon>
        <taxon>Natronincolaceae</taxon>
        <taxon>Alkaliphilus</taxon>
    </lineage>
</organism>
<dbReference type="AlphaFoldDB" id="A0A6I0FGH1"/>
<dbReference type="EMBL" id="WBZC01000010">
    <property type="protein sequence ID" value="KAB3537323.1"/>
    <property type="molecule type" value="Genomic_DNA"/>
</dbReference>
<proteinExistence type="predicted"/>
<evidence type="ECO:0000313" key="1">
    <source>
        <dbReference type="EMBL" id="KAB3537323.1"/>
    </source>
</evidence>
<keyword evidence="2" id="KW-1185">Reference proteome</keyword>
<reference evidence="1 2" key="1">
    <citation type="submission" date="2019-10" db="EMBL/GenBank/DDBJ databases">
        <title>Alkaliphilus serpentinus sp. nov. and Alkaliphilus pronyensis sp. nov., two novel anaerobic alkaliphilic species isolated from the serpentinized-hosted hydrothermal field of the Prony Bay (New Caledonia).</title>
        <authorList>
            <person name="Postec A."/>
        </authorList>
    </citation>
    <scope>NUCLEOTIDE SEQUENCE [LARGE SCALE GENOMIC DNA]</scope>
    <source>
        <strain evidence="1 2">LacV</strain>
    </source>
</reference>
<protein>
    <submittedName>
        <fullName evidence="1">Uncharacterized protein</fullName>
    </submittedName>
</protein>
<accession>A0A6I0FGH1</accession>
<evidence type="ECO:0000313" key="2">
    <source>
        <dbReference type="Proteomes" id="UP000432715"/>
    </source>
</evidence>
<name>A0A6I0FGH1_9FIRM</name>
<sequence length="89" mass="10497">MKPKTKMYIDARNEKIHMNETKQIAYKINGADGDEIKQKIFDSVGLHSIKIEIIPKTEKVIITYNENYISPSYMEYKFNHKGLTFKRVE</sequence>